<dbReference type="GO" id="GO:0003697">
    <property type="term" value="F:single-stranded DNA binding"/>
    <property type="evidence" value="ECO:0007669"/>
    <property type="project" value="InterPro"/>
</dbReference>
<proteinExistence type="predicted"/>
<evidence type="ECO:0000256" key="3">
    <source>
        <dbReference type="SAM" id="MobiDB-lite"/>
    </source>
</evidence>
<dbReference type="AlphaFoldDB" id="A0A9C6X5E7"/>
<dbReference type="PANTHER" id="PTHR21220:SF0">
    <property type="entry name" value="DNA-DEPENDENT METALLOPROTEASE SPRTN"/>
    <property type="match status" value="1"/>
</dbReference>
<dbReference type="Pfam" id="PF10263">
    <property type="entry name" value="SprT-like"/>
    <property type="match status" value="1"/>
</dbReference>
<dbReference type="GO" id="GO:0005634">
    <property type="term" value="C:nucleus"/>
    <property type="evidence" value="ECO:0007669"/>
    <property type="project" value="UniProtKB-SubCell"/>
</dbReference>
<evidence type="ECO:0000313" key="6">
    <source>
        <dbReference type="RefSeq" id="XP_052129556.1"/>
    </source>
</evidence>
<dbReference type="Proteomes" id="UP000504606">
    <property type="component" value="Unplaced"/>
</dbReference>
<dbReference type="GO" id="GO:0031593">
    <property type="term" value="F:polyubiquitin modification-dependent protein binding"/>
    <property type="evidence" value="ECO:0007669"/>
    <property type="project" value="TreeGrafter"/>
</dbReference>
<organism evidence="5 6">
    <name type="scientific">Frankliniella occidentalis</name>
    <name type="common">Western flower thrips</name>
    <name type="synonym">Euthrips occidentalis</name>
    <dbReference type="NCBI Taxonomy" id="133901"/>
    <lineage>
        <taxon>Eukaryota</taxon>
        <taxon>Metazoa</taxon>
        <taxon>Ecdysozoa</taxon>
        <taxon>Arthropoda</taxon>
        <taxon>Hexapoda</taxon>
        <taxon>Insecta</taxon>
        <taxon>Pterygota</taxon>
        <taxon>Neoptera</taxon>
        <taxon>Paraneoptera</taxon>
        <taxon>Thysanoptera</taxon>
        <taxon>Terebrantia</taxon>
        <taxon>Thripoidea</taxon>
        <taxon>Thripidae</taxon>
        <taxon>Frankliniella</taxon>
    </lineage>
</organism>
<keyword evidence="5" id="KW-1185">Reference proteome</keyword>
<evidence type="ECO:0000313" key="5">
    <source>
        <dbReference type="Proteomes" id="UP000504606"/>
    </source>
</evidence>
<feature type="region of interest" description="Disordered" evidence="3">
    <location>
        <begin position="235"/>
        <end position="258"/>
    </location>
</feature>
<dbReference type="InterPro" id="IPR044245">
    <property type="entry name" value="Spartan"/>
</dbReference>
<dbReference type="RefSeq" id="XP_052129556.1">
    <property type="nucleotide sequence ID" value="XM_052273596.1"/>
</dbReference>
<evidence type="ECO:0000259" key="4">
    <source>
        <dbReference type="SMART" id="SM00731"/>
    </source>
</evidence>
<dbReference type="InterPro" id="IPR055220">
    <property type="entry name" value="SPRTN_ZBD"/>
</dbReference>
<protein>
    <submittedName>
        <fullName evidence="6">DNA-dependent metalloprotease dvc-1-like isoform X1</fullName>
    </submittedName>
</protein>
<dbReference type="GO" id="GO:0004222">
    <property type="term" value="F:metalloendopeptidase activity"/>
    <property type="evidence" value="ECO:0007669"/>
    <property type="project" value="InterPro"/>
</dbReference>
<dbReference type="PANTHER" id="PTHR21220">
    <property type="entry name" value="DNA-DEPENDENT METALLOPROTEASE SPRTN"/>
    <property type="match status" value="1"/>
</dbReference>
<dbReference type="SMART" id="SM00731">
    <property type="entry name" value="SprT"/>
    <property type="match status" value="1"/>
</dbReference>
<dbReference type="GeneID" id="113202813"/>
<dbReference type="Pfam" id="PF22934">
    <property type="entry name" value="SPRTN_ZBD"/>
    <property type="match status" value="1"/>
</dbReference>
<dbReference type="GO" id="GO:0006974">
    <property type="term" value="P:DNA damage response"/>
    <property type="evidence" value="ECO:0007669"/>
    <property type="project" value="InterPro"/>
</dbReference>
<evidence type="ECO:0000256" key="1">
    <source>
        <dbReference type="ARBA" id="ARBA00004123"/>
    </source>
</evidence>
<reference evidence="6" key="1">
    <citation type="submission" date="2025-08" db="UniProtKB">
        <authorList>
            <consortium name="RefSeq"/>
        </authorList>
    </citation>
    <scope>IDENTIFICATION</scope>
    <source>
        <tissue evidence="6">Whole organism</tissue>
    </source>
</reference>
<accession>A0A9C6X5E7</accession>
<dbReference type="KEGG" id="foc:113202813"/>
<gene>
    <name evidence="6" type="primary">LOC113202813</name>
</gene>
<dbReference type="OrthoDB" id="5236983at2759"/>
<evidence type="ECO:0000256" key="2">
    <source>
        <dbReference type="ARBA" id="ARBA00023242"/>
    </source>
</evidence>
<name>A0A9C6X5E7_FRAOC</name>
<sequence>MDQHHGEEKNRDENLAYLDGTNLLVDPGEDVADLFQNFNKRFFWGKLKYVEVSWSPRMTLCAGLCVYKRRPGLCSIRLSRPLLSLRAKVDLVETLLHEMIHAYLFVTENNRDRDGHGPEFLKHMDRINKEVGLNISVYHTFSDEVRLYQKHVWLCNGPCQTRPPYFGKVHRAMNRAPGSYDFWWSEHLESCGGTYSKISEPEGYEPPKKKKVLSKKVIPTKNCLDIRTFFGPVNKKSIDNTNTSPKKMSFPGVHNTDQGETTLISIDKKSATSEVISGTDTHQISDIKNSKDITNISSEESDSDNDNTTSDTSSNDDGIFGNFASIFDMPLRFFKRKADESSDPHSIKIRKPDFNAVSSSKGKTLKNLISVPDQPTLDAFYQKKKFSSKGIFSKTPSSNTGNKKNLNQPLLKSFFKKKSTL</sequence>
<feature type="region of interest" description="Disordered" evidence="3">
    <location>
        <begin position="274"/>
        <end position="316"/>
    </location>
</feature>
<keyword evidence="2" id="KW-0539">Nucleus</keyword>
<feature type="domain" description="SprT-like" evidence="4">
    <location>
        <begin position="29"/>
        <end position="198"/>
    </location>
</feature>
<feature type="compositionally biased region" description="Low complexity" evidence="3">
    <location>
        <begin position="306"/>
        <end position="316"/>
    </location>
</feature>
<dbReference type="InterPro" id="IPR006640">
    <property type="entry name" value="SprT-like_domain"/>
</dbReference>
<comment type="subcellular location">
    <subcellularLocation>
        <location evidence="1">Nucleus</location>
    </subcellularLocation>
</comment>